<keyword evidence="4" id="KW-1185">Reference proteome</keyword>
<feature type="transmembrane region" description="Helical" evidence="2">
    <location>
        <begin position="187"/>
        <end position="211"/>
    </location>
</feature>
<reference evidence="3" key="2">
    <citation type="journal article" date="2019" name="IMA Fungus">
        <title>Genome sequencing and comparison of five Tilletia species to identify candidate genes for the detection of regulated species infecting wheat.</title>
        <authorList>
            <person name="Nguyen H.D.T."/>
            <person name="Sultana T."/>
            <person name="Kesanakurti P."/>
            <person name="Hambleton S."/>
        </authorList>
    </citation>
    <scope>NUCLEOTIDE SEQUENCE</scope>
    <source>
        <strain evidence="3">DAOMC 236426</strain>
    </source>
</reference>
<keyword evidence="2" id="KW-0472">Membrane</keyword>
<evidence type="ECO:0000256" key="2">
    <source>
        <dbReference type="SAM" id="Phobius"/>
    </source>
</evidence>
<keyword evidence="2" id="KW-0812">Transmembrane</keyword>
<dbReference type="Proteomes" id="UP000077684">
    <property type="component" value="Unassembled WGS sequence"/>
</dbReference>
<dbReference type="EMBL" id="LWDE02000115">
    <property type="protein sequence ID" value="KAE8253066.1"/>
    <property type="molecule type" value="Genomic_DNA"/>
</dbReference>
<feature type="transmembrane region" description="Helical" evidence="2">
    <location>
        <begin position="98"/>
        <end position="126"/>
    </location>
</feature>
<feature type="transmembrane region" description="Helical" evidence="2">
    <location>
        <begin position="443"/>
        <end position="465"/>
    </location>
</feature>
<feature type="transmembrane region" description="Helical" evidence="2">
    <location>
        <begin position="411"/>
        <end position="431"/>
    </location>
</feature>
<protein>
    <submittedName>
        <fullName evidence="3">Uncharacterized protein</fullName>
    </submittedName>
</protein>
<gene>
    <name evidence="3" type="ORF">A4X06_0g1719</name>
</gene>
<evidence type="ECO:0000313" key="4">
    <source>
        <dbReference type="Proteomes" id="UP000077684"/>
    </source>
</evidence>
<dbReference type="AlphaFoldDB" id="A0A8X7MYZ1"/>
<proteinExistence type="predicted"/>
<sequence>MDIYTRFDLPPPPPPTVYSRDHTDARARMPNFTSVEEVSDFVDAARLWRHNSAANGFFIFATAYLLLMAVLAVAGICHKLYKRSFRVFRVVPRGHSKIIIPNIHTSFVLFITPFLLLLAASAISLIVGHDRNEPNVHFGVWIAAVGVPVYFSVWYQSWGIIAARLGDGSISSRKANDRSRARLAPAWLVNAVWLFLPAMPSVACLVIASVADSYYEQARHGWFEWHSQYDGMPELTRDMVLDAQNIFHASIHGTYHLSVILTVWTVVCLTNTVFHCYTTTTLIYGIRKHIGSKRRGMPLQSFKAVSQPAVPSPNSLANTPLEKIDEIDSSFPSHATSTASPRPAVSFSRDTGNQRDGPGQITSRMFTSVERAQNRSISFFPSITPSTTVVCLEASKATVIVAFFALQSMSITFGGLAFTANFLYMIVKYYAATEANNFQPYWLISYSLVLAITILAGTGSVVSLVHTTFEDSVAMLVDALRLSTVGEEEMYSTNFLDLEETRELEAL</sequence>
<feature type="compositionally biased region" description="Polar residues" evidence="1">
    <location>
        <begin position="331"/>
        <end position="340"/>
    </location>
</feature>
<feature type="transmembrane region" description="Helical" evidence="2">
    <location>
        <begin position="57"/>
        <end position="77"/>
    </location>
</feature>
<name>A0A8X7MYZ1_9BASI</name>
<feature type="transmembrane region" description="Helical" evidence="2">
    <location>
        <begin position="263"/>
        <end position="286"/>
    </location>
</feature>
<evidence type="ECO:0000256" key="1">
    <source>
        <dbReference type="SAM" id="MobiDB-lite"/>
    </source>
</evidence>
<reference evidence="3" key="1">
    <citation type="submission" date="2016-04" db="EMBL/GenBank/DDBJ databases">
        <authorList>
            <person name="Nguyen H.D."/>
            <person name="Samba Siva P."/>
            <person name="Cullis J."/>
            <person name="Levesque C.A."/>
            <person name="Hambleton S."/>
        </authorList>
    </citation>
    <scope>NUCLEOTIDE SEQUENCE</scope>
    <source>
        <strain evidence="3">DAOMC 236426</strain>
    </source>
</reference>
<feature type="transmembrane region" description="Helical" evidence="2">
    <location>
        <begin position="138"/>
        <end position="166"/>
    </location>
</feature>
<evidence type="ECO:0000313" key="3">
    <source>
        <dbReference type="EMBL" id="KAE8253066.1"/>
    </source>
</evidence>
<organism evidence="3 4">
    <name type="scientific">Tilletia controversa</name>
    <name type="common">dwarf bunt fungus</name>
    <dbReference type="NCBI Taxonomy" id="13291"/>
    <lineage>
        <taxon>Eukaryota</taxon>
        <taxon>Fungi</taxon>
        <taxon>Dikarya</taxon>
        <taxon>Basidiomycota</taxon>
        <taxon>Ustilaginomycotina</taxon>
        <taxon>Exobasidiomycetes</taxon>
        <taxon>Tilletiales</taxon>
        <taxon>Tilletiaceae</taxon>
        <taxon>Tilletia</taxon>
    </lineage>
</organism>
<keyword evidence="2" id="KW-1133">Transmembrane helix</keyword>
<comment type="caution">
    <text evidence="3">The sequence shown here is derived from an EMBL/GenBank/DDBJ whole genome shotgun (WGS) entry which is preliminary data.</text>
</comment>
<feature type="region of interest" description="Disordered" evidence="1">
    <location>
        <begin position="331"/>
        <end position="361"/>
    </location>
</feature>
<accession>A0A8X7MYZ1</accession>